<evidence type="ECO:0000256" key="3">
    <source>
        <dbReference type="HAMAP-Rule" id="MF_00579"/>
    </source>
</evidence>
<dbReference type="InterPro" id="IPR023447">
    <property type="entry name" value="ForMFR_H4MPT_ForTrfase_fd-like"/>
</dbReference>
<comment type="subunit">
    <text evidence="3">Homotetramer.</text>
</comment>
<dbReference type="RefSeq" id="WP_209591306.1">
    <property type="nucleotide sequence ID" value="NZ_JAGGMV010000003.1"/>
</dbReference>
<reference evidence="6" key="1">
    <citation type="submission" date="2021-03" db="EMBL/GenBank/DDBJ databases">
        <title>Genomic Encyclopedia of Type Strains, Phase IV (KMG-V): Genome sequencing to study the core and pangenomes of soil and plant-associated prokaryotes.</title>
        <authorList>
            <person name="Whitman W."/>
        </authorList>
    </citation>
    <scope>NUCLEOTIDE SEQUENCE</scope>
    <source>
        <strain evidence="6">C4</strain>
    </source>
</reference>
<evidence type="ECO:0000256" key="1">
    <source>
        <dbReference type="ARBA" id="ARBA00006770"/>
    </source>
</evidence>
<organism evidence="6 7">
    <name type="scientific">Methanococcus voltae</name>
    <dbReference type="NCBI Taxonomy" id="2188"/>
    <lineage>
        <taxon>Archaea</taxon>
        <taxon>Methanobacteriati</taxon>
        <taxon>Methanobacteriota</taxon>
        <taxon>Methanomada group</taxon>
        <taxon>Methanococci</taxon>
        <taxon>Methanococcales</taxon>
        <taxon>Methanococcaceae</taxon>
        <taxon>Methanococcus</taxon>
    </lineage>
</organism>
<name>A0A8J7RJ14_METVO</name>
<comment type="catalytic activity">
    <reaction evidence="3">
        <text>N-formylmethanofuran + 5,6,7,8-tetrahydromethanopterin + H(+) = N(5)-formyl-5,6,7,8-tetrahydromethanopterin + methanofuran</text>
        <dbReference type="Rhea" id="RHEA:18061"/>
        <dbReference type="ChEBI" id="CHEBI:15378"/>
        <dbReference type="ChEBI" id="CHEBI:57727"/>
        <dbReference type="ChEBI" id="CHEBI:58018"/>
        <dbReference type="ChEBI" id="CHEBI:58103"/>
        <dbReference type="ChEBI" id="CHEBI:58151"/>
        <dbReference type="EC" id="2.3.1.101"/>
    </reaction>
</comment>
<dbReference type="GO" id="GO:0030270">
    <property type="term" value="F:formylmethanofuran-tetrahydromethanopterin N-formyltransferase activity"/>
    <property type="evidence" value="ECO:0007669"/>
    <property type="project" value="UniProtKB-UniRule"/>
</dbReference>
<gene>
    <name evidence="3" type="primary">ftr</name>
    <name evidence="6" type="ORF">J3E07_001216</name>
</gene>
<accession>A0A8J7RJ14</accession>
<dbReference type="NCBIfam" id="NF002554">
    <property type="entry name" value="PRK02114.1"/>
    <property type="match status" value="1"/>
</dbReference>
<comment type="similarity">
    <text evidence="1 3">Belongs to the FTR family.</text>
</comment>
<evidence type="ECO:0000313" key="7">
    <source>
        <dbReference type="Proteomes" id="UP000740329"/>
    </source>
</evidence>
<evidence type="ECO:0000259" key="4">
    <source>
        <dbReference type="Pfam" id="PF01913"/>
    </source>
</evidence>
<comment type="caution">
    <text evidence="6">The sequence shown here is derived from an EMBL/GenBank/DDBJ whole genome shotgun (WGS) entry which is preliminary data.</text>
</comment>
<comment type="pathway">
    <text evidence="3">One-carbon metabolism; methanogenesis from CO(2); 5,10-methenyl-5,6,7,8-tetrahydromethanopterin from CO(2): step 2/3.</text>
</comment>
<dbReference type="Proteomes" id="UP000740329">
    <property type="component" value="Unassembled WGS sequence"/>
</dbReference>
<dbReference type="HAMAP" id="MF_00579">
    <property type="entry name" value="FTR"/>
    <property type="match status" value="1"/>
</dbReference>
<keyword evidence="3" id="KW-0554">One-carbon metabolism</keyword>
<feature type="domain" description="Formylmethanofuran: tetrahydromethanopterin formyltransferase Ftr N-terminal" evidence="4">
    <location>
        <begin position="1"/>
        <end position="146"/>
    </location>
</feature>
<keyword evidence="3" id="KW-0963">Cytoplasm</keyword>
<evidence type="ECO:0000259" key="5">
    <source>
        <dbReference type="Pfam" id="PF02741"/>
    </source>
</evidence>
<dbReference type="InterPro" id="IPR002770">
    <property type="entry name" value="ForMFR_H4MPT_ForTrfase_C"/>
</dbReference>
<keyword evidence="2 3" id="KW-0808">Transferase</keyword>
<dbReference type="SUPFAM" id="SSF55112">
    <property type="entry name" value="Formylmethanofuran:tetrahydromethanopterin formyltransferase"/>
    <property type="match status" value="2"/>
</dbReference>
<sequence>MELNGVAIDNTFAEGFPIWTSRVLITAATERLAKVAATEATGFACSVIMCPAEAGIEKYVAPTETPDGRPGYIVEICHPKKSGLEHQLLERLGQCVLTAPTTAVYDAMGEDAEEQLKIGFKLKFFGDGYETKEKTEDGKVIYAVPIMGGDFKIESKLGIKKGVAGGNFFIMADSNMAALNAAEVAVDAIYNVEKTITPFPGGIVASGSKVGYTNPKYSFMAATTNEKMCPTLKDSVESSIPEDVNGVYEIVIDGVDEEAVKAAMKAGIAAATKIPGVKQITAGNYGGKLGKYQIQLQELF</sequence>
<keyword evidence="3 6" id="KW-0012">Acyltransferase</keyword>
<dbReference type="NCBIfam" id="TIGR03119">
    <property type="entry name" value="one_C_fhcD"/>
    <property type="match status" value="1"/>
</dbReference>
<dbReference type="InterPro" id="IPR014053">
    <property type="entry name" value="ForMFR_H4MPT_ForTrfase"/>
</dbReference>
<evidence type="ECO:0000256" key="2">
    <source>
        <dbReference type="ARBA" id="ARBA00022679"/>
    </source>
</evidence>
<dbReference type="AlphaFoldDB" id="A0A8J7RJ14"/>
<comment type="subcellular location">
    <subcellularLocation>
        <location evidence="3">Cytoplasm</location>
    </subcellularLocation>
</comment>
<dbReference type="InterPro" id="IPR022667">
    <property type="entry name" value="ForMFR_H4MPT_ForTrfase_N"/>
</dbReference>
<keyword evidence="3" id="KW-0484">Methanogenesis</keyword>
<proteinExistence type="inferred from homology"/>
<dbReference type="GO" id="GO:0019386">
    <property type="term" value="P:methanogenesis, from carbon dioxide"/>
    <property type="evidence" value="ECO:0007669"/>
    <property type="project" value="UniProtKB-UniRule"/>
</dbReference>
<dbReference type="UniPathway" id="UPA00640">
    <property type="reaction ID" value="UER00693"/>
</dbReference>
<feature type="domain" description="Formylmethanofuran: tetrahydromethanopterin formyltransferase Ftr C-terminal" evidence="5">
    <location>
        <begin position="149"/>
        <end position="299"/>
    </location>
</feature>
<dbReference type="Pfam" id="PF01913">
    <property type="entry name" value="FTR"/>
    <property type="match status" value="1"/>
</dbReference>
<protein>
    <recommendedName>
        <fullName evidence="3">Formylmethanofuran--tetrahydromethanopterin formyltransferase</fullName>
        <shortName evidence="3">Ftr</shortName>
        <ecNumber evidence="3">2.3.1.101</ecNumber>
    </recommendedName>
    <alternativeName>
        <fullName evidence="3">H4MPT formyltransferase</fullName>
    </alternativeName>
</protein>
<comment type="function">
    <text evidence="3">Catalyzes the reversible transfer of a formyl group from formylmethanofuran (formyl-MFR) to tetrahydromethanopterin (H(4)MPT) to produce 5-formyl tetrahydromethanopterin (5-formyl-H(4)MPT) and methanofuran (MFR).</text>
</comment>
<dbReference type="EMBL" id="JAGGMV010000003">
    <property type="protein sequence ID" value="MBP2201791.1"/>
    <property type="molecule type" value="Genomic_DNA"/>
</dbReference>
<dbReference type="Gene3D" id="3.30.70.520">
    <property type="match status" value="2"/>
</dbReference>
<dbReference type="EC" id="2.3.1.101" evidence="3"/>
<dbReference type="GO" id="GO:0006730">
    <property type="term" value="P:one-carbon metabolic process"/>
    <property type="evidence" value="ECO:0007669"/>
    <property type="project" value="UniProtKB-UniRule"/>
</dbReference>
<evidence type="ECO:0000313" key="6">
    <source>
        <dbReference type="EMBL" id="MBP2201791.1"/>
    </source>
</evidence>
<dbReference type="GO" id="GO:0005737">
    <property type="term" value="C:cytoplasm"/>
    <property type="evidence" value="ECO:0007669"/>
    <property type="project" value="UniProtKB-SubCell"/>
</dbReference>
<dbReference type="Pfam" id="PF02741">
    <property type="entry name" value="FTR_C"/>
    <property type="match status" value="1"/>
</dbReference>
<dbReference type="PIRSF" id="PIRSF006414">
    <property type="entry name" value="Ftr_formyl_trnsf"/>
    <property type="match status" value="1"/>
</dbReference>